<dbReference type="SUPFAM" id="SSF54427">
    <property type="entry name" value="NTF2-like"/>
    <property type="match status" value="1"/>
</dbReference>
<accession>A0A1I4ZMH8</accession>
<dbReference type="PANTHER" id="PTHR41252">
    <property type="entry name" value="BLR2505 PROTEIN"/>
    <property type="match status" value="1"/>
</dbReference>
<evidence type="ECO:0000313" key="2">
    <source>
        <dbReference type="EMBL" id="SFN51189.1"/>
    </source>
</evidence>
<dbReference type="Gene3D" id="3.10.450.50">
    <property type="match status" value="1"/>
</dbReference>
<dbReference type="STRING" id="260086.SAMN05216207_1015137"/>
<evidence type="ECO:0000313" key="3">
    <source>
        <dbReference type="Proteomes" id="UP000199614"/>
    </source>
</evidence>
<feature type="domain" description="SnoaL-like" evidence="1">
    <location>
        <begin position="12"/>
        <end position="117"/>
    </location>
</feature>
<protein>
    <recommendedName>
        <fullName evidence="1">SnoaL-like domain-containing protein</fullName>
    </recommendedName>
</protein>
<organism evidence="2 3">
    <name type="scientific">Pseudonocardia ammonioxydans</name>
    <dbReference type="NCBI Taxonomy" id="260086"/>
    <lineage>
        <taxon>Bacteria</taxon>
        <taxon>Bacillati</taxon>
        <taxon>Actinomycetota</taxon>
        <taxon>Actinomycetes</taxon>
        <taxon>Pseudonocardiales</taxon>
        <taxon>Pseudonocardiaceae</taxon>
        <taxon>Pseudonocardia</taxon>
    </lineage>
</organism>
<dbReference type="Pfam" id="PF12680">
    <property type="entry name" value="SnoaL_2"/>
    <property type="match status" value="1"/>
</dbReference>
<evidence type="ECO:0000259" key="1">
    <source>
        <dbReference type="Pfam" id="PF12680"/>
    </source>
</evidence>
<dbReference type="AlphaFoldDB" id="A0A1I4ZMH8"/>
<sequence>MSTLEDRNKQTVTEFMEVFSGGDVDAILDRMTDDATWWVAGNIPGISGTKDKAGFKDMVSGIAGSTTSGAIRLTPLAFTAEGERVAVETESYTELKNGRIYNNIYHFLFTVRDGKIAGVKEYLDTEHTTAVFVTP</sequence>
<dbReference type="InterPro" id="IPR037401">
    <property type="entry name" value="SnoaL-like"/>
</dbReference>
<dbReference type="PANTHER" id="PTHR41252:SF1">
    <property type="entry name" value="BLR2505 PROTEIN"/>
    <property type="match status" value="1"/>
</dbReference>
<dbReference type="EMBL" id="FOUY01000015">
    <property type="protein sequence ID" value="SFN51189.1"/>
    <property type="molecule type" value="Genomic_DNA"/>
</dbReference>
<reference evidence="2 3" key="1">
    <citation type="submission" date="2016-10" db="EMBL/GenBank/DDBJ databases">
        <authorList>
            <person name="de Groot N.N."/>
        </authorList>
    </citation>
    <scope>NUCLEOTIDE SEQUENCE [LARGE SCALE GENOMIC DNA]</scope>
    <source>
        <strain evidence="2 3">CGMCC 4.1877</strain>
    </source>
</reference>
<name>A0A1I4ZMH8_PSUAM</name>
<dbReference type="Proteomes" id="UP000199614">
    <property type="component" value="Unassembled WGS sequence"/>
</dbReference>
<dbReference type="RefSeq" id="WP_093344018.1">
    <property type="nucleotide sequence ID" value="NZ_FOUY01000015.1"/>
</dbReference>
<gene>
    <name evidence="2" type="ORF">SAMN05216207_1015137</name>
</gene>
<dbReference type="InterPro" id="IPR032710">
    <property type="entry name" value="NTF2-like_dom_sf"/>
</dbReference>
<dbReference type="OrthoDB" id="6657864at2"/>
<proteinExistence type="predicted"/>
<keyword evidence="3" id="KW-1185">Reference proteome</keyword>